<evidence type="ECO:0000256" key="3">
    <source>
        <dbReference type="SAM" id="MobiDB-lite"/>
    </source>
</evidence>
<proteinExistence type="inferred from homology"/>
<name>T0YI79_9ZZZZ</name>
<comment type="caution">
    <text evidence="4">The sequence shown here is derived from an EMBL/GenBank/DDBJ whole genome shotgun (WGS) entry which is preliminary data.</text>
</comment>
<keyword evidence="2" id="KW-0732">Signal</keyword>
<evidence type="ECO:0000256" key="1">
    <source>
        <dbReference type="ARBA" id="ARBA00005445"/>
    </source>
</evidence>
<sequence length="161" mass="16270">ALSDSLTAFGTLDQPCNYTYGAQDLTLLSPLSPGVYCSTSSFSLSGNLTLTGSGVYIFKTVSTLITSPGSSITGGSSCNVWWRVGSSATLATTTSFIGNILMYQGATLNTGATINGRVLGQAGSTVTLESNTFTTTDCSTTSASGTSTTTTVPSLPNTGLA</sequence>
<evidence type="ECO:0000313" key="4">
    <source>
        <dbReference type="EMBL" id="EQD32833.1"/>
    </source>
</evidence>
<feature type="compositionally biased region" description="Low complexity" evidence="3">
    <location>
        <begin position="137"/>
        <end position="154"/>
    </location>
</feature>
<comment type="similarity">
    <text evidence="1">Belongs to the ice-binding protein family.</text>
</comment>
<dbReference type="InterPro" id="IPR021884">
    <property type="entry name" value="Ice-bd_prot"/>
</dbReference>
<dbReference type="Pfam" id="PF11999">
    <property type="entry name" value="Ice_binding"/>
    <property type="match status" value="1"/>
</dbReference>
<organism evidence="4">
    <name type="scientific">mine drainage metagenome</name>
    <dbReference type="NCBI Taxonomy" id="410659"/>
    <lineage>
        <taxon>unclassified sequences</taxon>
        <taxon>metagenomes</taxon>
        <taxon>ecological metagenomes</taxon>
    </lineage>
</organism>
<reference evidence="4" key="1">
    <citation type="submission" date="2013-08" db="EMBL/GenBank/DDBJ databases">
        <authorList>
            <person name="Mendez C."/>
            <person name="Richter M."/>
            <person name="Ferrer M."/>
            <person name="Sanchez J."/>
        </authorList>
    </citation>
    <scope>NUCLEOTIDE SEQUENCE</scope>
</reference>
<feature type="non-terminal residue" evidence="4">
    <location>
        <position position="1"/>
    </location>
</feature>
<reference evidence="4" key="2">
    <citation type="journal article" date="2014" name="ISME J.">
        <title>Microbial stratification in low pH oxic and suboxic macroscopic growths along an acid mine drainage.</title>
        <authorList>
            <person name="Mendez-Garcia C."/>
            <person name="Mesa V."/>
            <person name="Sprenger R.R."/>
            <person name="Richter M."/>
            <person name="Diez M.S."/>
            <person name="Solano J."/>
            <person name="Bargiela R."/>
            <person name="Golyshina O.V."/>
            <person name="Manteca A."/>
            <person name="Ramos J.L."/>
            <person name="Gallego J.R."/>
            <person name="Llorente I."/>
            <person name="Martins Dos Santos V.A."/>
            <person name="Jensen O.N."/>
            <person name="Pelaez A.I."/>
            <person name="Sanchez J."/>
            <person name="Ferrer M."/>
        </authorList>
    </citation>
    <scope>NUCLEOTIDE SEQUENCE</scope>
</reference>
<dbReference type="EMBL" id="AUZX01014189">
    <property type="protein sequence ID" value="EQD32833.1"/>
    <property type="molecule type" value="Genomic_DNA"/>
</dbReference>
<dbReference type="AlphaFoldDB" id="T0YI79"/>
<accession>T0YI79</accession>
<feature type="region of interest" description="Disordered" evidence="3">
    <location>
        <begin position="137"/>
        <end position="161"/>
    </location>
</feature>
<protein>
    <submittedName>
        <fullName evidence="4">Uncharacterized protein</fullName>
    </submittedName>
</protein>
<feature type="non-terminal residue" evidence="4">
    <location>
        <position position="161"/>
    </location>
</feature>
<evidence type="ECO:0000256" key="2">
    <source>
        <dbReference type="ARBA" id="ARBA00022729"/>
    </source>
</evidence>
<gene>
    <name evidence="4" type="ORF">B1A_19229</name>
</gene>